<name>A8ZN68_ACAM1</name>
<proteinExistence type="predicted"/>
<dbReference type="SUPFAM" id="SSF141571">
    <property type="entry name" value="Pentapeptide repeat-like"/>
    <property type="match status" value="1"/>
</dbReference>
<dbReference type="Proteomes" id="UP000000268">
    <property type="component" value="Plasmid pREB3"/>
</dbReference>
<dbReference type="AlphaFoldDB" id="A8ZN68"/>
<dbReference type="KEGG" id="amr:AM1_C0340"/>
<evidence type="ECO:0000256" key="1">
    <source>
        <dbReference type="SAM" id="MobiDB-lite"/>
    </source>
</evidence>
<dbReference type="RefSeq" id="WP_012167583.1">
    <property type="nucleotide sequence ID" value="NC_009928.1"/>
</dbReference>
<dbReference type="Pfam" id="PF00805">
    <property type="entry name" value="Pentapeptide"/>
    <property type="match status" value="2"/>
</dbReference>
<keyword evidence="2" id="KW-0614">Plasmid</keyword>
<accession>A8ZN68</accession>
<dbReference type="InterPro" id="IPR001646">
    <property type="entry name" value="5peptide_repeat"/>
</dbReference>
<dbReference type="InterPro" id="IPR051082">
    <property type="entry name" value="Pentapeptide-BTB/POZ_domain"/>
</dbReference>
<feature type="region of interest" description="Disordered" evidence="1">
    <location>
        <begin position="197"/>
        <end position="235"/>
    </location>
</feature>
<dbReference type="PANTHER" id="PTHR14136">
    <property type="entry name" value="BTB_POZ DOMAIN-CONTAINING PROTEIN KCTD9"/>
    <property type="match status" value="1"/>
</dbReference>
<dbReference type="EMBL" id="CP000840">
    <property type="protein sequence ID" value="ABW32267.1"/>
    <property type="molecule type" value="Genomic_DNA"/>
</dbReference>
<protein>
    <submittedName>
        <fullName evidence="2">Pentapeptide repeat protein</fullName>
    </submittedName>
</protein>
<organism evidence="2 3">
    <name type="scientific">Acaryochloris marina (strain MBIC 11017)</name>
    <dbReference type="NCBI Taxonomy" id="329726"/>
    <lineage>
        <taxon>Bacteria</taxon>
        <taxon>Bacillati</taxon>
        <taxon>Cyanobacteriota</taxon>
        <taxon>Cyanophyceae</taxon>
        <taxon>Acaryochloridales</taxon>
        <taxon>Acaryochloridaceae</taxon>
        <taxon>Acaryochloris</taxon>
    </lineage>
</organism>
<evidence type="ECO:0000313" key="3">
    <source>
        <dbReference type="Proteomes" id="UP000000268"/>
    </source>
</evidence>
<dbReference type="OrthoDB" id="422057at2"/>
<keyword evidence="3" id="KW-1185">Reference proteome</keyword>
<dbReference type="Gene3D" id="2.160.20.80">
    <property type="entry name" value="E3 ubiquitin-protein ligase SopA"/>
    <property type="match status" value="1"/>
</dbReference>
<sequence>MANQEQIALLSQGVEVWNEWRKENLKVSINLSKASLTGMDLHGANFDKAIMIGANLTGANLSQASLCEVSLWKANLRGAILSKANLKDANLIEADLCTASLWKANLYNVNLYKADLRGANLCRAYLYKANLSETDLSQASLCEVYLCEANLYEADLSGADLEGANFEGADLLNIRFDLETNWSSIGSWDNARDIPQKWKDESSQRSGTQQGFDGSMVSDGGSDVALDPRLLTDSL</sequence>
<dbReference type="HOGENOM" id="CLU_033401_4_1_3"/>
<reference evidence="2 3" key="1">
    <citation type="journal article" date="2008" name="Proc. Natl. Acad. Sci. U.S.A.">
        <title>Niche adaptation and genome expansion in the chlorophyll d-producing cyanobacterium Acaryochloris marina.</title>
        <authorList>
            <person name="Swingley W.D."/>
            <person name="Chen M."/>
            <person name="Cheung P.C."/>
            <person name="Conrad A.L."/>
            <person name="Dejesa L.C."/>
            <person name="Hao J."/>
            <person name="Honchak B.M."/>
            <person name="Karbach L.E."/>
            <person name="Kurdoglu A."/>
            <person name="Lahiri S."/>
            <person name="Mastrian S.D."/>
            <person name="Miyashita H."/>
            <person name="Page L."/>
            <person name="Ramakrishna P."/>
            <person name="Satoh S."/>
            <person name="Sattley W.M."/>
            <person name="Shimada Y."/>
            <person name="Taylor H.L."/>
            <person name="Tomo T."/>
            <person name="Tsuchiya T."/>
            <person name="Wang Z.T."/>
            <person name="Raymond J."/>
            <person name="Mimuro M."/>
            <person name="Blankenship R.E."/>
            <person name="Touchman J.W."/>
        </authorList>
    </citation>
    <scope>NUCLEOTIDE SEQUENCE [LARGE SCALE GENOMIC DNA]</scope>
    <source>
        <strain evidence="3">MBIC 11017</strain>
        <plasmid evidence="3">Plasmid pREB3</plasmid>
    </source>
</reference>
<evidence type="ECO:0000313" key="2">
    <source>
        <dbReference type="EMBL" id="ABW32267.1"/>
    </source>
</evidence>
<geneLocation type="plasmid" evidence="2 3">
    <name>pREB3</name>
</geneLocation>
<dbReference type="PANTHER" id="PTHR14136:SF17">
    <property type="entry name" value="BTB_POZ DOMAIN-CONTAINING PROTEIN KCTD9"/>
    <property type="match status" value="1"/>
</dbReference>
<gene>
    <name evidence="2" type="ordered locus">AM1_C0340</name>
</gene>